<dbReference type="InterPro" id="IPR039420">
    <property type="entry name" value="WalR-like"/>
</dbReference>
<feature type="domain" description="Response regulatory" evidence="7">
    <location>
        <begin position="11"/>
        <end position="129"/>
    </location>
</feature>
<dbReference type="EMBL" id="CP001618">
    <property type="protein sequence ID" value="ACQ80955.1"/>
    <property type="molecule type" value="Genomic_DNA"/>
</dbReference>
<reference evidence="8 9" key="1">
    <citation type="journal article" date="2009" name="Stand. Genomic Sci.">
        <title>Complete genome sequence of Beutenbergia cavernae type strain (HKI 0122).</title>
        <authorList>
            <person name="Land M."/>
            <person name="Pukall R."/>
            <person name="Abt B."/>
            <person name="Goker M."/>
            <person name="Rohde M."/>
            <person name="Glavina Del Rio T."/>
            <person name="Tice H."/>
            <person name="Copeland A."/>
            <person name="Cheng J.F."/>
            <person name="Lucas S."/>
            <person name="Chen F."/>
            <person name="Nolan M."/>
            <person name="Bruce D."/>
            <person name="Goodwin L."/>
            <person name="Pitluck S."/>
            <person name="Ivanova N."/>
            <person name="Mavromatis K."/>
            <person name="Ovchinnikova G."/>
            <person name="Pati A."/>
            <person name="Chen A."/>
            <person name="Palaniappan K."/>
            <person name="Hauser L."/>
            <person name="Chang Y.J."/>
            <person name="Jefferies C.C."/>
            <person name="Saunders E."/>
            <person name="Brettin T."/>
            <person name="Detter J.C."/>
            <person name="Han C."/>
            <person name="Chain P."/>
            <person name="Bristow J."/>
            <person name="Eisen J.A."/>
            <person name="Markowitz V."/>
            <person name="Hugenholtz P."/>
            <person name="Kyrpides N.C."/>
            <person name="Klenk H.P."/>
            <person name="Lapidus A."/>
        </authorList>
    </citation>
    <scope>NUCLEOTIDE SEQUENCE [LARGE SCALE GENOMIC DNA]</scope>
    <source>
        <strain evidence="9">ATCC BAA-8 / DSM 12333 / NBRC 16432</strain>
    </source>
</reference>
<keyword evidence="9" id="KW-1185">Reference proteome</keyword>
<feature type="domain" description="HTH luxR-type" evidence="6">
    <location>
        <begin position="159"/>
        <end position="224"/>
    </location>
</feature>
<evidence type="ECO:0000256" key="4">
    <source>
        <dbReference type="ARBA" id="ARBA00023163"/>
    </source>
</evidence>
<name>C5BY55_BEUC1</name>
<dbReference type="Gene3D" id="3.40.50.2300">
    <property type="match status" value="1"/>
</dbReference>
<dbReference type="SUPFAM" id="SSF52172">
    <property type="entry name" value="CheY-like"/>
    <property type="match status" value="1"/>
</dbReference>
<dbReference type="Pfam" id="PF00196">
    <property type="entry name" value="GerE"/>
    <property type="match status" value="1"/>
</dbReference>
<evidence type="ECO:0000256" key="5">
    <source>
        <dbReference type="PROSITE-ProRule" id="PRU00169"/>
    </source>
</evidence>
<dbReference type="HOGENOM" id="CLU_000445_90_10_11"/>
<dbReference type="CDD" id="cd17535">
    <property type="entry name" value="REC_NarL-like"/>
    <property type="match status" value="1"/>
</dbReference>
<keyword evidence="1 5" id="KW-0597">Phosphoprotein</keyword>
<proteinExistence type="predicted"/>
<dbReference type="SMART" id="SM00448">
    <property type="entry name" value="REC"/>
    <property type="match status" value="1"/>
</dbReference>
<dbReference type="PROSITE" id="PS00622">
    <property type="entry name" value="HTH_LUXR_1"/>
    <property type="match status" value="1"/>
</dbReference>
<dbReference type="CDD" id="cd06170">
    <property type="entry name" value="LuxR_C_like"/>
    <property type="match status" value="1"/>
</dbReference>
<dbReference type="PROSITE" id="PS50043">
    <property type="entry name" value="HTH_LUXR_2"/>
    <property type="match status" value="1"/>
</dbReference>
<dbReference type="InterPro" id="IPR011006">
    <property type="entry name" value="CheY-like_superfamily"/>
</dbReference>
<keyword evidence="4" id="KW-0804">Transcription</keyword>
<evidence type="ECO:0000256" key="1">
    <source>
        <dbReference type="ARBA" id="ARBA00022553"/>
    </source>
</evidence>
<dbReference type="PRINTS" id="PR00038">
    <property type="entry name" value="HTHLUXR"/>
</dbReference>
<dbReference type="InterPro" id="IPR000792">
    <property type="entry name" value="Tscrpt_reg_LuxR_C"/>
</dbReference>
<dbReference type="RefSeq" id="WP_015883195.1">
    <property type="nucleotide sequence ID" value="NC_012669.1"/>
</dbReference>
<dbReference type="STRING" id="471853.Bcav_2710"/>
<dbReference type="InterPro" id="IPR058245">
    <property type="entry name" value="NreC/VraR/RcsB-like_REC"/>
</dbReference>
<dbReference type="SMART" id="SM00421">
    <property type="entry name" value="HTH_LUXR"/>
    <property type="match status" value="1"/>
</dbReference>
<evidence type="ECO:0000259" key="7">
    <source>
        <dbReference type="PROSITE" id="PS50110"/>
    </source>
</evidence>
<dbReference type="GO" id="GO:0006355">
    <property type="term" value="P:regulation of DNA-templated transcription"/>
    <property type="evidence" value="ECO:0007669"/>
    <property type="project" value="InterPro"/>
</dbReference>
<evidence type="ECO:0000259" key="6">
    <source>
        <dbReference type="PROSITE" id="PS50043"/>
    </source>
</evidence>
<evidence type="ECO:0000256" key="3">
    <source>
        <dbReference type="ARBA" id="ARBA00023125"/>
    </source>
</evidence>
<feature type="modified residue" description="4-aspartylphosphate" evidence="5">
    <location>
        <position position="62"/>
    </location>
</feature>
<keyword evidence="2" id="KW-0805">Transcription regulation</keyword>
<dbReference type="GO" id="GO:0003677">
    <property type="term" value="F:DNA binding"/>
    <property type="evidence" value="ECO:0007669"/>
    <property type="project" value="UniProtKB-KW"/>
</dbReference>
<dbReference type="AlphaFoldDB" id="C5BY55"/>
<dbReference type="SUPFAM" id="SSF46894">
    <property type="entry name" value="C-terminal effector domain of the bipartite response regulators"/>
    <property type="match status" value="1"/>
</dbReference>
<gene>
    <name evidence="8" type="ordered locus">Bcav_2710</name>
</gene>
<dbReference type="InterPro" id="IPR001789">
    <property type="entry name" value="Sig_transdc_resp-reg_receiver"/>
</dbReference>
<dbReference type="GO" id="GO:0000160">
    <property type="term" value="P:phosphorelay signal transduction system"/>
    <property type="evidence" value="ECO:0007669"/>
    <property type="project" value="InterPro"/>
</dbReference>
<evidence type="ECO:0000313" key="8">
    <source>
        <dbReference type="EMBL" id="ACQ80955.1"/>
    </source>
</evidence>
<dbReference type="eggNOG" id="COG2197">
    <property type="taxonomic scope" value="Bacteria"/>
</dbReference>
<organism evidence="8 9">
    <name type="scientific">Beutenbergia cavernae (strain ATCC BAA-8 / DSM 12333 / CCUG 43141 / JCM 11478 / NBRC 16432 / NCIMB 13614 / HKI 0122)</name>
    <dbReference type="NCBI Taxonomy" id="471853"/>
    <lineage>
        <taxon>Bacteria</taxon>
        <taxon>Bacillati</taxon>
        <taxon>Actinomycetota</taxon>
        <taxon>Actinomycetes</taxon>
        <taxon>Micrococcales</taxon>
        <taxon>Beutenbergiaceae</taxon>
        <taxon>Beutenbergia</taxon>
    </lineage>
</organism>
<dbReference type="PANTHER" id="PTHR43214">
    <property type="entry name" value="TWO-COMPONENT RESPONSE REGULATOR"/>
    <property type="match status" value="1"/>
</dbReference>
<evidence type="ECO:0000313" key="9">
    <source>
        <dbReference type="Proteomes" id="UP000007962"/>
    </source>
</evidence>
<dbReference type="Pfam" id="PF00072">
    <property type="entry name" value="Response_reg"/>
    <property type="match status" value="1"/>
</dbReference>
<dbReference type="Proteomes" id="UP000007962">
    <property type="component" value="Chromosome"/>
</dbReference>
<sequence>MTGAEPQTPIRLLVADDQPTIRLGLRMILDNEPDLTVVAEADDGEAAVAAARELRPDVVLMDVRMPRVDGIQAAARLTADPELAGVRTIVLTTFDDDAYVYGALRAGAAGFLLKDVGPDALVDAVRRVHAGDSLLDPSVTRRVIERYVELADAAPVLPGAAAAARLTRREHEVLLAVARGSSNREIGAALDVSEATVKSHVRSLLAKLGLASRVQLVIFAYSEGLVSARR</sequence>
<keyword evidence="3" id="KW-0238">DNA-binding</keyword>
<protein>
    <submittedName>
        <fullName evidence="8">Two component transcriptional regulator, LuxR family</fullName>
    </submittedName>
</protein>
<dbReference type="PROSITE" id="PS50110">
    <property type="entry name" value="RESPONSE_REGULATORY"/>
    <property type="match status" value="1"/>
</dbReference>
<dbReference type="InterPro" id="IPR016032">
    <property type="entry name" value="Sig_transdc_resp-reg_C-effctor"/>
</dbReference>
<evidence type="ECO:0000256" key="2">
    <source>
        <dbReference type="ARBA" id="ARBA00023015"/>
    </source>
</evidence>
<dbReference type="KEGG" id="bcv:Bcav_2710"/>
<accession>C5BY55</accession>
<dbReference type="PANTHER" id="PTHR43214:SF24">
    <property type="entry name" value="TRANSCRIPTIONAL REGULATORY PROTEIN NARL-RELATED"/>
    <property type="match status" value="1"/>
</dbReference>